<dbReference type="KEGG" id="knv:Pan216_46570"/>
<protein>
    <submittedName>
        <fullName evidence="3">Uncharacterized protein</fullName>
    </submittedName>
</protein>
<name>A0A518B9W4_9BACT</name>
<dbReference type="KEGG" id="knv:Pan216_35520"/>
<evidence type="ECO:0000313" key="4">
    <source>
        <dbReference type="Proteomes" id="UP000317093"/>
    </source>
</evidence>
<dbReference type="EMBL" id="CP036279">
    <property type="protein sequence ID" value="QDU62685.1"/>
    <property type="molecule type" value="Genomic_DNA"/>
</dbReference>
<evidence type="ECO:0000256" key="1">
    <source>
        <dbReference type="SAM" id="MobiDB-lite"/>
    </source>
</evidence>
<keyword evidence="4" id="KW-1185">Reference proteome</keyword>
<evidence type="ECO:0000313" key="3">
    <source>
        <dbReference type="EMBL" id="QDU63776.1"/>
    </source>
</evidence>
<reference evidence="3 4" key="1">
    <citation type="submission" date="2019-02" db="EMBL/GenBank/DDBJ databases">
        <title>Deep-cultivation of Planctomycetes and their phenomic and genomic characterization uncovers novel biology.</title>
        <authorList>
            <person name="Wiegand S."/>
            <person name="Jogler M."/>
            <person name="Boedeker C."/>
            <person name="Pinto D."/>
            <person name="Vollmers J."/>
            <person name="Rivas-Marin E."/>
            <person name="Kohn T."/>
            <person name="Peeters S.H."/>
            <person name="Heuer A."/>
            <person name="Rast P."/>
            <person name="Oberbeckmann S."/>
            <person name="Bunk B."/>
            <person name="Jeske O."/>
            <person name="Meyerdierks A."/>
            <person name="Storesund J.E."/>
            <person name="Kallscheuer N."/>
            <person name="Luecker S."/>
            <person name="Lage O.M."/>
            <person name="Pohl T."/>
            <person name="Merkel B.J."/>
            <person name="Hornburger P."/>
            <person name="Mueller R.-W."/>
            <person name="Bruemmer F."/>
            <person name="Labrenz M."/>
            <person name="Spormann A.M."/>
            <person name="Op den Camp H."/>
            <person name="Overmann J."/>
            <person name="Amann R."/>
            <person name="Jetten M.S.M."/>
            <person name="Mascher T."/>
            <person name="Medema M.H."/>
            <person name="Devos D.P."/>
            <person name="Kaster A.-K."/>
            <person name="Ovreas L."/>
            <person name="Rohde M."/>
            <person name="Galperin M.Y."/>
            <person name="Jogler C."/>
        </authorList>
    </citation>
    <scope>NUCLEOTIDE SEQUENCE [LARGE SCALE GENOMIC DNA]</scope>
    <source>
        <strain evidence="3 4">Pan216</strain>
    </source>
</reference>
<dbReference type="AlphaFoldDB" id="A0A518B9W4"/>
<dbReference type="Proteomes" id="UP000317093">
    <property type="component" value="Chromosome"/>
</dbReference>
<proteinExistence type="predicted"/>
<feature type="region of interest" description="Disordered" evidence="1">
    <location>
        <begin position="23"/>
        <end position="63"/>
    </location>
</feature>
<sequence>MLFLASCRLLSFPLDQWNILPANGQGGVFAGRPKPSHDGEDAGRAKREDQAKQQPDAALGIRR</sequence>
<evidence type="ECO:0000313" key="2">
    <source>
        <dbReference type="EMBL" id="QDU62685.1"/>
    </source>
</evidence>
<gene>
    <name evidence="2" type="ORF">Pan216_35520</name>
    <name evidence="3" type="ORF">Pan216_46570</name>
</gene>
<dbReference type="EMBL" id="CP036279">
    <property type="protein sequence ID" value="QDU63776.1"/>
    <property type="molecule type" value="Genomic_DNA"/>
</dbReference>
<accession>A0A518B9W4</accession>
<organism evidence="3 4">
    <name type="scientific">Kolteria novifilia</name>
    <dbReference type="NCBI Taxonomy" id="2527975"/>
    <lineage>
        <taxon>Bacteria</taxon>
        <taxon>Pseudomonadati</taxon>
        <taxon>Planctomycetota</taxon>
        <taxon>Planctomycetia</taxon>
        <taxon>Kolteriales</taxon>
        <taxon>Kolteriaceae</taxon>
        <taxon>Kolteria</taxon>
    </lineage>
</organism>
<feature type="compositionally biased region" description="Basic and acidic residues" evidence="1">
    <location>
        <begin position="35"/>
        <end position="51"/>
    </location>
</feature>